<dbReference type="EMBL" id="BAAAAF010000002">
    <property type="protein sequence ID" value="GAA0034821.1"/>
    <property type="molecule type" value="Genomic_DNA"/>
</dbReference>
<proteinExistence type="predicted"/>
<feature type="transmembrane region" description="Helical" evidence="1">
    <location>
        <begin position="64"/>
        <end position="86"/>
    </location>
</feature>
<organism evidence="2 3">
    <name type="scientific">Brevibacterium metallidurans</name>
    <dbReference type="NCBI Taxonomy" id="1482676"/>
    <lineage>
        <taxon>Bacteria</taxon>
        <taxon>Bacillati</taxon>
        <taxon>Actinomycetota</taxon>
        <taxon>Actinomycetes</taxon>
        <taxon>Micrococcales</taxon>
        <taxon>Brevibacteriaceae</taxon>
        <taxon>Brevibacterium</taxon>
    </lineage>
</organism>
<dbReference type="Pfam" id="PF06197">
    <property type="entry name" value="DUF998"/>
    <property type="match status" value="1"/>
</dbReference>
<evidence type="ECO:0000313" key="3">
    <source>
        <dbReference type="Proteomes" id="UP001498238"/>
    </source>
</evidence>
<feature type="transmembrane region" description="Helical" evidence="1">
    <location>
        <begin position="98"/>
        <end position="117"/>
    </location>
</feature>
<dbReference type="RefSeq" id="WP_339391787.1">
    <property type="nucleotide sequence ID" value="NZ_BAAAAF010000002.1"/>
</dbReference>
<keyword evidence="1" id="KW-1133">Transmembrane helix</keyword>
<dbReference type="Proteomes" id="UP001498238">
    <property type="component" value="Unassembled WGS sequence"/>
</dbReference>
<feature type="transmembrane region" description="Helical" evidence="1">
    <location>
        <begin position="154"/>
        <end position="173"/>
    </location>
</feature>
<dbReference type="InterPro" id="IPR009339">
    <property type="entry name" value="DUF998"/>
</dbReference>
<keyword evidence="1" id="KW-0472">Membrane</keyword>
<feature type="transmembrane region" description="Helical" evidence="1">
    <location>
        <begin position="129"/>
        <end position="147"/>
    </location>
</feature>
<keyword evidence="1" id="KW-0812">Transmembrane</keyword>
<sequence>MTQRWRIGAVLWAASAMLLPIQVLVALQWPQGYSVTANAISDLGVTVCGPFTEGGQQREVCSPWFAVFNIGMVLSGALTALGAVLLHGRWSGRSGRVGTILMALVGICVVIVGFSPWNLQPALHDSAALVQALAQWVAMILLAVAAGRGLFRGLTIAAVIVSVIGFAAFLFALDGAAVPGLSFGMAERLSFDTLTVWTAAVGIALLVGRGHLGDPREIGRPD</sequence>
<feature type="transmembrane region" description="Helical" evidence="1">
    <location>
        <begin position="193"/>
        <end position="212"/>
    </location>
</feature>
<reference evidence="2 3" key="1">
    <citation type="submission" date="2024-01" db="EMBL/GenBank/DDBJ databases">
        <title>Characterization of antibiotic resistant novel bacterial strains and their environmental applications.</title>
        <authorList>
            <person name="Manzoor S."/>
            <person name="Abbas S."/>
            <person name="Arshad M."/>
            <person name="Ahmed I."/>
        </authorList>
    </citation>
    <scope>NUCLEOTIDE SEQUENCE [LARGE SCALE GENOMIC DNA]</scope>
    <source>
        <strain evidence="2 3">NCCP-602</strain>
    </source>
</reference>
<gene>
    <name evidence="2" type="ORF">NCCP602_07820</name>
</gene>
<name>A0ABN0SKQ8_9MICO</name>
<evidence type="ECO:0000313" key="2">
    <source>
        <dbReference type="EMBL" id="GAA0034821.1"/>
    </source>
</evidence>
<accession>A0ABN0SKQ8</accession>
<evidence type="ECO:0008006" key="4">
    <source>
        <dbReference type="Google" id="ProtNLM"/>
    </source>
</evidence>
<keyword evidence="3" id="KW-1185">Reference proteome</keyword>
<protein>
    <recommendedName>
        <fullName evidence="4">DUF998 domain-containing protein</fullName>
    </recommendedName>
</protein>
<evidence type="ECO:0000256" key="1">
    <source>
        <dbReference type="SAM" id="Phobius"/>
    </source>
</evidence>
<comment type="caution">
    <text evidence="2">The sequence shown here is derived from an EMBL/GenBank/DDBJ whole genome shotgun (WGS) entry which is preliminary data.</text>
</comment>